<sequence>MLLLFKSKGENRAGKSTLMKMLCGVVKPDQGDMFFNGRIIPINNST</sequence>
<reference evidence="3 4" key="1">
    <citation type="submission" date="2020-04" db="EMBL/GenBank/DDBJ databases">
        <title>Genome sequencing and assembly of Pseudoalteromonas arctica.</title>
        <authorList>
            <person name="Cook G.M."/>
        </authorList>
    </citation>
    <scope>NUCLEOTIDE SEQUENCE [LARGE SCALE GENOMIC DNA]</scope>
    <source>
        <strain evidence="3 4">NEC-BIFX-2020_001</strain>
    </source>
</reference>
<dbReference type="InterPro" id="IPR027417">
    <property type="entry name" value="P-loop_NTPase"/>
</dbReference>
<keyword evidence="3" id="KW-0067">ATP-binding</keyword>
<dbReference type="AlphaFoldDB" id="A0AAP7CK13"/>
<protein>
    <submittedName>
        <fullName evidence="3">ATP-binding cassette domain-containing protein</fullName>
    </submittedName>
</protein>
<name>A0AAP7CK13_9GAMM</name>
<evidence type="ECO:0000313" key="5">
    <source>
        <dbReference type="Proteomes" id="UP001457661"/>
    </source>
</evidence>
<evidence type="ECO:0000313" key="4">
    <source>
        <dbReference type="Proteomes" id="UP000549590"/>
    </source>
</evidence>
<dbReference type="EMBL" id="JBBMQX010000001">
    <property type="protein sequence ID" value="MEM5531253.1"/>
    <property type="molecule type" value="Genomic_DNA"/>
</dbReference>
<dbReference type="Pfam" id="PF00005">
    <property type="entry name" value="ABC_tran"/>
    <property type="match status" value="1"/>
</dbReference>
<dbReference type="SUPFAM" id="SSF52540">
    <property type="entry name" value="P-loop containing nucleoside triphosphate hydrolases"/>
    <property type="match status" value="1"/>
</dbReference>
<dbReference type="RefSeq" id="WP_169044713.1">
    <property type="nucleotide sequence ID" value="NZ_JABBYB010000008.1"/>
</dbReference>
<dbReference type="EMBL" id="JABBYB010000008">
    <property type="protein sequence ID" value="NMP03814.1"/>
    <property type="molecule type" value="Genomic_DNA"/>
</dbReference>
<dbReference type="GO" id="GO:0016887">
    <property type="term" value="F:ATP hydrolysis activity"/>
    <property type="evidence" value="ECO:0007669"/>
    <property type="project" value="InterPro"/>
</dbReference>
<gene>
    <name evidence="3" type="ORF">HHE94_13990</name>
    <name evidence="2" type="ORF">WNY57_02295</name>
</gene>
<organism evidence="3 4">
    <name type="scientific">Pseudoalteromonas arctica</name>
    <dbReference type="NCBI Taxonomy" id="394751"/>
    <lineage>
        <taxon>Bacteria</taxon>
        <taxon>Pseudomonadati</taxon>
        <taxon>Pseudomonadota</taxon>
        <taxon>Gammaproteobacteria</taxon>
        <taxon>Alteromonadales</taxon>
        <taxon>Pseudoalteromonadaceae</taxon>
        <taxon>Pseudoalteromonas</taxon>
    </lineage>
</organism>
<dbReference type="Gene3D" id="3.40.50.300">
    <property type="entry name" value="P-loop containing nucleotide triphosphate hydrolases"/>
    <property type="match status" value="1"/>
</dbReference>
<accession>A0AAP7CK13</accession>
<dbReference type="Proteomes" id="UP000549590">
    <property type="component" value="Unassembled WGS sequence"/>
</dbReference>
<keyword evidence="3" id="KW-0547">Nucleotide-binding</keyword>
<evidence type="ECO:0000313" key="2">
    <source>
        <dbReference type="EMBL" id="MEM5531253.1"/>
    </source>
</evidence>
<proteinExistence type="predicted"/>
<dbReference type="Proteomes" id="UP001457661">
    <property type="component" value="Unassembled WGS sequence"/>
</dbReference>
<reference evidence="2 5" key="2">
    <citation type="submission" date="2024-03" db="EMBL/GenBank/DDBJ databases">
        <title>Community enrichment and isolation of bacterial strains for fucoidan degradation.</title>
        <authorList>
            <person name="Sichert A."/>
        </authorList>
    </citation>
    <scope>NUCLEOTIDE SEQUENCE [LARGE SCALE GENOMIC DNA]</scope>
    <source>
        <strain evidence="2 5">AS26</strain>
    </source>
</reference>
<feature type="domain" description="ABC transporter" evidence="1">
    <location>
        <begin position="9"/>
        <end position="39"/>
    </location>
</feature>
<evidence type="ECO:0000259" key="1">
    <source>
        <dbReference type="Pfam" id="PF00005"/>
    </source>
</evidence>
<evidence type="ECO:0000313" key="3">
    <source>
        <dbReference type="EMBL" id="NMP03814.1"/>
    </source>
</evidence>
<dbReference type="InterPro" id="IPR003439">
    <property type="entry name" value="ABC_transporter-like_ATP-bd"/>
</dbReference>
<comment type="caution">
    <text evidence="3">The sequence shown here is derived from an EMBL/GenBank/DDBJ whole genome shotgun (WGS) entry which is preliminary data.</text>
</comment>
<keyword evidence="5" id="KW-1185">Reference proteome</keyword>
<dbReference type="GO" id="GO:0005524">
    <property type="term" value="F:ATP binding"/>
    <property type="evidence" value="ECO:0007669"/>
    <property type="project" value="UniProtKB-KW"/>
</dbReference>